<gene>
    <name evidence="1" type="ORF">ADH67_11655</name>
</gene>
<dbReference type="EMBL" id="NHMP01000010">
    <property type="protein sequence ID" value="OXE44532.1"/>
    <property type="molecule type" value="Genomic_DNA"/>
</dbReference>
<keyword evidence="2" id="KW-1185">Reference proteome</keyword>
<evidence type="ECO:0000313" key="1">
    <source>
        <dbReference type="EMBL" id="OXE44532.1"/>
    </source>
</evidence>
<reference evidence="2" key="1">
    <citation type="submission" date="2017-05" db="EMBL/GenBank/DDBJ databases">
        <title>Improved OligoMM genomes.</title>
        <authorList>
            <person name="Garzetti D."/>
        </authorList>
    </citation>
    <scope>NUCLEOTIDE SEQUENCE [LARGE SCALE GENOMIC DNA]</scope>
    <source>
        <strain evidence="2">YL45</strain>
    </source>
</reference>
<comment type="caution">
    <text evidence="1">The sequence shown here is derived from an EMBL/GenBank/DDBJ whole genome shotgun (WGS) entry which is preliminary data.</text>
</comment>
<dbReference type="AlphaFoldDB" id="A0A227KAY7"/>
<dbReference type="RefSeq" id="WP_066592402.1">
    <property type="nucleotide sequence ID" value="NZ_CAPBIX010000038.1"/>
</dbReference>
<sequence length="163" mass="18521">MQKMAEEQDDLKISENIRAELRRGASDFIGEGRAYYVYFISKDKCVGSAKMTAEFVIPVQVSSRTKKEEANYQRILAVMEEDLKCLAGLLDESGENRGEIEQDVSDLWIIKKRGRPLVASKPLARTTILLTEEDKEKLKELGGSAWIRDQIRKAYTESKASEE</sequence>
<proteinExistence type="predicted"/>
<protein>
    <submittedName>
        <fullName evidence="1">Uncharacterized protein</fullName>
    </submittedName>
</protein>
<name>A0A227KAY7_9BURK</name>
<organism evidence="1 2">
    <name type="scientific">Turicimonas muris</name>
    <dbReference type="NCBI Taxonomy" id="1796652"/>
    <lineage>
        <taxon>Bacteria</taxon>
        <taxon>Pseudomonadati</taxon>
        <taxon>Pseudomonadota</taxon>
        <taxon>Betaproteobacteria</taxon>
        <taxon>Burkholderiales</taxon>
        <taxon>Sutterellaceae</taxon>
        <taxon>Turicimonas</taxon>
    </lineage>
</organism>
<dbReference type="Proteomes" id="UP000214610">
    <property type="component" value="Unassembled WGS sequence"/>
</dbReference>
<evidence type="ECO:0000313" key="2">
    <source>
        <dbReference type="Proteomes" id="UP000214610"/>
    </source>
</evidence>
<accession>A0A227KAY7</accession>